<dbReference type="EMBL" id="CAJVCH010571020">
    <property type="protein sequence ID" value="CAG7836426.1"/>
    <property type="molecule type" value="Genomic_DNA"/>
</dbReference>
<organism evidence="1 2">
    <name type="scientific">Allacma fusca</name>
    <dbReference type="NCBI Taxonomy" id="39272"/>
    <lineage>
        <taxon>Eukaryota</taxon>
        <taxon>Metazoa</taxon>
        <taxon>Ecdysozoa</taxon>
        <taxon>Arthropoda</taxon>
        <taxon>Hexapoda</taxon>
        <taxon>Collembola</taxon>
        <taxon>Symphypleona</taxon>
        <taxon>Sminthuridae</taxon>
        <taxon>Allacma</taxon>
    </lineage>
</organism>
<feature type="non-terminal residue" evidence="1">
    <location>
        <position position="1"/>
    </location>
</feature>
<proteinExistence type="predicted"/>
<reference evidence="1" key="1">
    <citation type="submission" date="2021-06" db="EMBL/GenBank/DDBJ databases">
        <authorList>
            <person name="Hodson N. C."/>
            <person name="Mongue J. A."/>
            <person name="Jaron S. K."/>
        </authorList>
    </citation>
    <scope>NUCLEOTIDE SEQUENCE</scope>
</reference>
<evidence type="ECO:0000313" key="2">
    <source>
        <dbReference type="Proteomes" id="UP000708208"/>
    </source>
</evidence>
<sequence>ELFFPYFQ</sequence>
<dbReference type="Proteomes" id="UP000708208">
    <property type="component" value="Unassembled WGS sequence"/>
</dbReference>
<accession>A0A8J2LRK5</accession>
<protein>
    <submittedName>
        <fullName evidence="1">Uncharacterized protein</fullName>
    </submittedName>
</protein>
<evidence type="ECO:0000313" key="1">
    <source>
        <dbReference type="EMBL" id="CAG7836426.1"/>
    </source>
</evidence>
<comment type="caution">
    <text evidence="1">The sequence shown here is derived from an EMBL/GenBank/DDBJ whole genome shotgun (WGS) entry which is preliminary data.</text>
</comment>
<gene>
    <name evidence="1" type="ORF">AFUS01_LOCUS45671</name>
</gene>
<keyword evidence="2" id="KW-1185">Reference proteome</keyword>
<name>A0A8J2LRK5_9HEXA</name>